<feature type="transmembrane region" description="Helical" evidence="7">
    <location>
        <begin position="392"/>
        <end position="410"/>
    </location>
</feature>
<evidence type="ECO:0000313" key="11">
    <source>
        <dbReference type="Proteomes" id="UP000094769"/>
    </source>
</evidence>
<feature type="domain" description="ABC3 transporter permease C-terminal" evidence="8">
    <location>
        <begin position="320"/>
        <end position="446"/>
    </location>
</feature>
<dbReference type="GO" id="GO:0044874">
    <property type="term" value="P:lipoprotein localization to outer membrane"/>
    <property type="evidence" value="ECO:0007669"/>
    <property type="project" value="TreeGrafter"/>
</dbReference>
<dbReference type="InterPro" id="IPR003838">
    <property type="entry name" value="ABC3_permease_C"/>
</dbReference>
<dbReference type="AlphaFoldDB" id="A0A7Z0VMA1"/>
<evidence type="ECO:0000256" key="2">
    <source>
        <dbReference type="ARBA" id="ARBA00005236"/>
    </source>
</evidence>
<name>A0A7Z0VMA1_9GAMM</name>
<sequence>MSRWRTISLTRPRENSATPLRKRCLLCYILERRDLFYFFPGELMSLSTTTVAHTILTVALRNLLTHRRRTLLTIGAIAVGLASLIFLWGFNEGLHRNMLGNFQKAIIGSIQIHRDGFFQHPELSKSITNPSRVVDSLHQAGISDYSTRLESFALAASDFTTQGVMLIGMDPVREGRVTELAKRIGIGRFLAPEDEYALILGATTANNLQIRLGDEVIIIGYDRYGAMVAESFTLIGIITSGEMGLDKGMAITSLATLQEMMDLNDRVTTFVISSDERNIPSLVSELEHSLQDESLEVMPWYTMFPVMKEWVTLHNGFLYLFLGVVLFIVLAGELNTMLISMLERTREFGVLMAIGTTGYQIAGMLLIEAAVIGIAGIIFGIILGYASVFFTGLYGIDLSILLGSTSRFYVDPLIHPHLKLDHLGITSGVIFIASLIAGIYPAWRASLLQPVEAIRNG</sequence>
<comment type="subcellular location">
    <subcellularLocation>
        <location evidence="1">Cell membrane</location>
        <topology evidence="1">Multi-pass membrane protein</topology>
    </subcellularLocation>
</comment>
<dbReference type="GO" id="GO:0098797">
    <property type="term" value="C:plasma membrane protein complex"/>
    <property type="evidence" value="ECO:0007669"/>
    <property type="project" value="TreeGrafter"/>
</dbReference>
<feature type="transmembrane region" description="Helical" evidence="7">
    <location>
        <begin position="43"/>
        <end position="64"/>
    </location>
</feature>
<keyword evidence="5 7" id="KW-1133">Transmembrane helix</keyword>
<keyword evidence="6 7" id="KW-0472">Membrane</keyword>
<comment type="similarity">
    <text evidence="2">Belongs to the ABC-4 integral membrane protein family. LolC/E subfamily.</text>
</comment>
<evidence type="ECO:0000259" key="8">
    <source>
        <dbReference type="Pfam" id="PF02687"/>
    </source>
</evidence>
<organism evidence="10 11">
    <name type="scientific">Candidatus Thiodiazotropha endolucinida</name>
    <dbReference type="NCBI Taxonomy" id="1655433"/>
    <lineage>
        <taxon>Bacteria</taxon>
        <taxon>Pseudomonadati</taxon>
        <taxon>Pseudomonadota</taxon>
        <taxon>Gammaproteobacteria</taxon>
        <taxon>Chromatiales</taxon>
        <taxon>Sedimenticolaceae</taxon>
        <taxon>Candidatus Thiodiazotropha</taxon>
    </lineage>
</organism>
<feature type="transmembrane region" description="Helical" evidence="7">
    <location>
        <begin position="422"/>
        <end position="443"/>
    </location>
</feature>
<evidence type="ECO:0000256" key="3">
    <source>
        <dbReference type="ARBA" id="ARBA00022475"/>
    </source>
</evidence>
<accession>A0A7Z0VMA1</accession>
<keyword evidence="3" id="KW-1003">Cell membrane</keyword>
<evidence type="ECO:0000313" key="10">
    <source>
        <dbReference type="EMBL" id="ODJ88293.1"/>
    </source>
</evidence>
<evidence type="ECO:0000256" key="6">
    <source>
        <dbReference type="ARBA" id="ARBA00023136"/>
    </source>
</evidence>
<dbReference type="Pfam" id="PF02687">
    <property type="entry name" value="FtsX"/>
    <property type="match status" value="1"/>
</dbReference>
<feature type="transmembrane region" description="Helical" evidence="7">
    <location>
        <begin position="71"/>
        <end position="90"/>
    </location>
</feature>
<feature type="transmembrane region" description="Helical" evidence="7">
    <location>
        <begin position="361"/>
        <end position="386"/>
    </location>
</feature>
<dbReference type="EMBL" id="MARB01000006">
    <property type="protein sequence ID" value="ODJ88293.1"/>
    <property type="molecule type" value="Genomic_DNA"/>
</dbReference>
<evidence type="ECO:0000256" key="7">
    <source>
        <dbReference type="SAM" id="Phobius"/>
    </source>
</evidence>
<dbReference type="Proteomes" id="UP000094769">
    <property type="component" value="Unassembled WGS sequence"/>
</dbReference>
<keyword evidence="11" id="KW-1185">Reference proteome</keyword>
<evidence type="ECO:0000256" key="4">
    <source>
        <dbReference type="ARBA" id="ARBA00022692"/>
    </source>
</evidence>
<feature type="domain" description="MacB-like periplasmic core" evidence="9">
    <location>
        <begin position="70"/>
        <end position="287"/>
    </location>
</feature>
<proteinExistence type="inferred from homology"/>
<keyword evidence="4 7" id="KW-0812">Transmembrane</keyword>
<evidence type="ECO:0000259" key="9">
    <source>
        <dbReference type="Pfam" id="PF12704"/>
    </source>
</evidence>
<dbReference type="InterPro" id="IPR051447">
    <property type="entry name" value="Lipoprotein-release_system"/>
</dbReference>
<dbReference type="PANTHER" id="PTHR30489">
    <property type="entry name" value="LIPOPROTEIN-RELEASING SYSTEM TRANSMEMBRANE PROTEIN LOLE"/>
    <property type="match status" value="1"/>
</dbReference>
<evidence type="ECO:0000256" key="1">
    <source>
        <dbReference type="ARBA" id="ARBA00004651"/>
    </source>
</evidence>
<reference evidence="10 11" key="1">
    <citation type="submission" date="2016-06" db="EMBL/GenBank/DDBJ databases">
        <title>Genome sequence of endosymbiont of Candidatus Endolucinida thiodiazotropha.</title>
        <authorList>
            <person name="Poehlein A."/>
            <person name="Koenig S."/>
            <person name="Heiden S.E."/>
            <person name="Thuermer A."/>
            <person name="Voget S."/>
            <person name="Daniel R."/>
            <person name="Markert S."/>
            <person name="Gros O."/>
            <person name="Schweder T."/>
        </authorList>
    </citation>
    <scope>NUCLEOTIDE SEQUENCE [LARGE SCALE GENOMIC DNA]</scope>
    <source>
        <strain evidence="10 11">COS</strain>
    </source>
</reference>
<protein>
    <submittedName>
        <fullName evidence="10">ABC transporter permease YtrF</fullName>
    </submittedName>
</protein>
<gene>
    <name evidence="10" type="primary">ytrF</name>
    <name evidence="10" type="ORF">CODIS_12940</name>
</gene>
<dbReference type="PANTHER" id="PTHR30489:SF0">
    <property type="entry name" value="LIPOPROTEIN-RELEASING SYSTEM TRANSMEMBRANE PROTEIN LOLE"/>
    <property type="match status" value="1"/>
</dbReference>
<evidence type="ECO:0000256" key="5">
    <source>
        <dbReference type="ARBA" id="ARBA00022989"/>
    </source>
</evidence>
<dbReference type="Pfam" id="PF12704">
    <property type="entry name" value="MacB_PCD"/>
    <property type="match status" value="1"/>
</dbReference>
<feature type="transmembrane region" description="Helical" evidence="7">
    <location>
        <begin position="317"/>
        <end position="340"/>
    </location>
</feature>
<dbReference type="InterPro" id="IPR025857">
    <property type="entry name" value="MacB_PCD"/>
</dbReference>
<comment type="caution">
    <text evidence="10">The sequence shown here is derived from an EMBL/GenBank/DDBJ whole genome shotgun (WGS) entry which is preliminary data.</text>
</comment>